<evidence type="ECO:0000313" key="2">
    <source>
        <dbReference type="Proteomes" id="UP001530400"/>
    </source>
</evidence>
<comment type="caution">
    <text evidence="1">The sequence shown here is derived from an EMBL/GenBank/DDBJ whole genome shotgun (WGS) entry which is preliminary data.</text>
</comment>
<dbReference type="EMBL" id="JALLPJ020000833">
    <property type="protein sequence ID" value="KAL3781729.1"/>
    <property type="molecule type" value="Genomic_DNA"/>
</dbReference>
<dbReference type="AlphaFoldDB" id="A0ABD3P1X5"/>
<proteinExistence type="predicted"/>
<dbReference type="Proteomes" id="UP001530400">
    <property type="component" value="Unassembled WGS sequence"/>
</dbReference>
<gene>
    <name evidence="1" type="ORF">ACHAWO_005813</name>
</gene>
<accession>A0ABD3P1X5</accession>
<name>A0ABD3P1X5_9STRA</name>
<protein>
    <submittedName>
        <fullName evidence="1">Uncharacterized protein</fullName>
    </submittedName>
</protein>
<reference evidence="1 2" key="1">
    <citation type="submission" date="2024-10" db="EMBL/GenBank/DDBJ databases">
        <title>Updated reference genomes for cyclostephanoid diatoms.</title>
        <authorList>
            <person name="Roberts W.R."/>
            <person name="Alverson A.J."/>
        </authorList>
    </citation>
    <scope>NUCLEOTIDE SEQUENCE [LARGE SCALE GENOMIC DNA]</scope>
    <source>
        <strain evidence="1 2">AJA010-31</strain>
    </source>
</reference>
<organism evidence="1 2">
    <name type="scientific">Cyclotella atomus</name>
    <dbReference type="NCBI Taxonomy" id="382360"/>
    <lineage>
        <taxon>Eukaryota</taxon>
        <taxon>Sar</taxon>
        <taxon>Stramenopiles</taxon>
        <taxon>Ochrophyta</taxon>
        <taxon>Bacillariophyta</taxon>
        <taxon>Coscinodiscophyceae</taxon>
        <taxon>Thalassiosirophycidae</taxon>
        <taxon>Stephanodiscales</taxon>
        <taxon>Stephanodiscaceae</taxon>
        <taxon>Cyclotella</taxon>
    </lineage>
</organism>
<keyword evidence="2" id="KW-1185">Reference proteome</keyword>
<sequence length="75" mass="7924">MLAEGFGGVTQFPDGTIRGGGGLWDAKFAEGGDWVGVFMARCALWPIHDNVLFGRLSGSRVCPLPAPVQFGLRCG</sequence>
<evidence type="ECO:0000313" key="1">
    <source>
        <dbReference type="EMBL" id="KAL3781729.1"/>
    </source>
</evidence>